<comment type="caution">
    <text evidence="2">The sequence shown here is derived from an EMBL/GenBank/DDBJ whole genome shotgun (WGS) entry which is preliminary data.</text>
</comment>
<dbReference type="EMBL" id="JAGMUU010000006">
    <property type="protein sequence ID" value="KAH7149976.1"/>
    <property type="molecule type" value="Genomic_DNA"/>
</dbReference>
<sequence>MSFPSPLGRAETARRNEDAARLRECRRGGPGPSWPSLRSLISTSPPLQPSSFYDSLFIKSGRKGLGMGQPRPPPRPTGAEHARNVILLVGLGVDGSRCGKSEPRGMACSAQGVGCWCFSTPAALQHFPGNPGRPRGPESVSSLLSRLRLRSRPSWLPPRSHLINEDGVLEHIAQDSLARSGHRGAQMRRCSVRKLVDTVFRNLARTTLTLHYSDTRGPEASSSQL</sequence>
<dbReference type="Proteomes" id="UP000717696">
    <property type="component" value="Unassembled WGS sequence"/>
</dbReference>
<dbReference type="AlphaFoldDB" id="A0A9P9JA45"/>
<accession>A0A9P9JA45</accession>
<proteinExistence type="predicted"/>
<evidence type="ECO:0000313" key="3">
    <source>
        <dbReference type="Proteomes" id="UP000717696"/>
    </source>
</evidence>
<feature type="compositionally biased region" description="Basic and acidic residues" evidence="1">
    <location>
        <begin position="11"/>
        <end position="27"/>
    </location>
</feature>
<name>A0A9P9JA45_9HYPO</name>
<keyword evidence="3" id="KW-1185">Reference proteome</keyword>
<evidence type="ECO:0000313" key="2">
    <source>
        <dbReference type="EMBL" id="KAH7149976.1"/>
    </source>
</evidence>
<reference evidence="2" key="1">
    <citation type="journal article" date="2021" name="Nat. Commun.">
        <title>Genetic determinants of endophytism in the Arabidopsis root mycobiome.</title>
        <authorList>
            <person name="Mesny F."/>
            <person name="Miyauchi S."/>
            <person name="Thiergart T."/>
            <person name="Pickel B."/>
            <person name="Atanasova L."/>
            <person name="Karlsson M."/>
            <person name="Huettel B."/>
            <person name="Barry K.W."/>
            <person name="Haridas S."/>
            <person name="Chen C."/>
            <person name="Bauer D."/>
            <person name="Andreopoulos W."/>
            <person name="Pangilinan J."/>
            <person name="LaButti K."/>
            <person name="Riley R."/>
            <person name="Lipzen A."/>
            <person name="Clum A."/>
            <person name="Drula E."/>
            <person name="Henrissat B."/>
            <person name="Kohler A."/>
            <person name="Grigoriev I.V."/>
            <person name="Martin F.M."/>
            <person name="Hacquard S."/>
        </authorList>
    </citation>
    <scope>NUCLEOTIDE SEQUENCE</scope>
    <source>
        <strain evidence="2">MPI-CAGE-AT-0021</strain>
    </source>
</reference>
<gene>
    <name evidence="2" type="ORF">B0J13DRAFT_280048</name>
</gene>
<evidence type="ECO:0000256" key="1">
    <source>
        <dbReference type="SAM" id="MobiDB-lite"/>
    </source>
</evidence>
<protein>
    <submittedName>
        <fullName evidence="2">Uncharacterized protein</fullName>
    </submittedName>
</protein>
<organism evidence="2 3">
    <name type="scientific">Dactylonectria estremocensis</name>
    <dbReference type="NCBI Taxonomy" id="1079267"/>
    <lineage>
        <taxon>Eukaryota</taxon>
        <taxon>Fungi</taxon>
        <taxon>Dikarya</taxon>
        <taxon>Ascomycota</taxon>
        <taxon>Pezizomycotina</taxon>
        <taxon>Sordariomycetes</taxon>
        <taxon>Hypocreomycetidae</taxon>
        <taxon>Hypocreales</taxon>
        <taxon>Nectriaceae</taxon>
        <taxon>Dactylonectria</taxon>
    </lineage>
</organism>
<feature type="region of interest" description="Disordered" evidence="1">
    <location>
        <begin position="1"/>
        <end position="38"/>
    </location>
</feature>